<evidence type="ECO:0000256" key="9">
    <source>
        <dbReference type="ARBA" id="ARBA00022806"/>
    </source>
</evidence>
<feature type="domain" description="RLR CTR" evidence="19">
    <location>
        <begin position="862"/>
        <end position="995"/>
    </location>
</feature>
<keyword evidence="13" id="KW-0694">RNA-binding</keyword>
<comment type="similarity">
    <text evidence="2">Belongs to the helicase family. RLR subfamily.</text>
</comment>
<dbReference type="SUPFAM" id="SSF52540">
    <property type="entry name" value="P-loop containing nucleoside triphosphate hydrolases"/>
    <property type="match status" value="1"/>
</dbReference>
<feature type="compositionally biased region" description="Basic and acidic residues" evidence="16">
    <location>
        <begin position="1147"/>
        <end position="1156"/>
    </location>
</feature>
<dbReference type="SMART" id="SM00487">
    <property type="entry name" value="DEXDc"/>
    <property type="match status" value="1"/>
</dbReference>
<evidence type="ECO:0000256" key="5">
    <source>
        <dbReference type="ARBA" id="ARBA00022588"/>
    </source>
</evidence>
<evidence type="ECO:0000259" key="18">
    <source>
        <dbReference type="PROSITE" id="PS51194"/>
    </source>
</evidence>
<dbReference type="PANTHER" id="PTHR14074:SF16">
    <property type="entry name" value="ANTIVIRAL INNATE IMMUNE RESPONSE RECEPTOR RIG-I"/>
    <property type="match status" value="1"/>
</dbReference>
<keyword evidence="5" id="KW-0399">Innate immunity</keyword>
<evidence type="ECO:0000256" key="10">
    <source>
        <dbReference type="ARBA" id="ARBA00022833"/>
    </source>
</evidence>
<evidence type="ECO:0000256" key="2">
    <source>
        <dbReference type="ARBA" id="ARBA00006866"/>
    </source>
</evidence>
<dbReference type="Pfam" id="PF00271">
    <property type="entry name" value="Helicase_C"/>
    <property type="match status" value="1"/>
</dbReference>
<feature type="domain" description="Helicase ATP-binding" evidence="17">
    <location>
        <begin position="311"/>
        <end position="488"/>
    </location>
</feature>
<evidence type="ECO:0000256" key="6">
    <source>
        <dbReference type="ARBA" id="ARBA00022723"/>
    </source>
</evidence>
<evidence type="ECO:0000256" key="11">
    <source>
        <dbReference type="ARBA" id="ARBA00022840"/>
    </source>
</evidence>
<dbReference type="InterPro" id="IPR038557">
    <property type="entry name" value="RLR_C_sf"/>
</dbReference>
<keyword evidence="14" id="KW-0051">Antiviral defense</keyword>
<keyword evidence="12" id="KW-0391">Immunity</keyword>
<evidence type="ECO:0000256" key="7">
    <source>
        <dbReference type="ARBA" id="ARBA00022741"/>
    </source>
</evidence>
<feature type="domain" description="Helicase C-terminal" evidence="18">
    <location>
        <begin position="678"/>
        <end position="838"/>
    </location>
</feature>
<evidence type="ECO:0000256" key="8">
    <source>
        <dbReference type="ARBA" id="ARBA00022801"/>
    </source>
</evidence>
<evidence type="ECO:0000313" key="21">
    <source>
        <dbReference type="RefSeq" id="XP_005102833.1"/>
    </source>
</evidence>
<dbReference type="Proteomes" id="UP000694888">
    <property type="component" value="Unplaced"/>
</dbReference>
<comment type="catalytic activity">
    <reaction evidence="15">
        <text>ATP + H2O = ADP + phosphate + H(+)</text>
        <dbReference type="Rhea" id="RHEA:13065"/>
        <dbReference type="ChEBI" id="CHEBI:15377"/>
        <dbReference type="ChEBI" id="CHEBI:15378"/>
        <dbReference type="ChEBI" id="CHEBI:30616"/>
        <dbReference type="ChEBI" id="CHEBI:43474"/>
        <dbReference type="ChEBI" id="CHEBI:456216"/>
        <dbReference type="EC" id="3.6.4.13"/>
    </reaction>
    <physiologicalReaction direction="left-to-right" evidence="15">
        <dbReference type="Rhea" id="RHEA:13066"/>
    </physiologicalReaction>
</comment>
<dbReference type="Pfam" id="PF18119">
    <property type="entry name" value="RIG-I_C"/>
    <property type="match status" value="1"/>
</dbReference>
<evidence type="ECO:0000256" key="3">
    <source>
        <dbReference type="ARBA" id="ARBA00012552"/>
    </source>
</evidence>
<reference evidence="21" key="1">
    <citation type="submission" date="2025-08" db="UniProtKB">
        <authorList>
            <consortium name="RefSeq"/>
        </authorList>
    </citation>
    <scope>IDENTIFICATION</scope>
</reference>
<feature type="region of interest" description="Disordered" evidence="16">
    <location>
        <begin position="1004"/>
        <end position="1179"/>
    </location>
</feature>
<dbReference type="Gene3D" id="1.20.1320.30">
    <property type="match status" value="1"/>
</dbReference>
<evidence type="ECO:0000313" key="20">
    <source>
        <dbReference type="Proteomes" id="UP000694888"/>
    </source>
</evidence>
<dbReference type="PROSITE" id="PS51789">
    <property type="entry name" value="RLR_CTR"/>
    <property type="match status" value="1"/>
</dbReference>
<sequence length="1377" mass="154133">MASENLNYDQITTILEALYDTFNKYLQPSVVAQYMKDALQDDYSDGSDFLHMISEKELVDQFVQALLMTQKDECRDSFLLGLSDFNNQDVKQYCELLVELITGKLFDNISTGIVQSSLVALEKARMISLSSKQKLESLLADKKTPPHEVCLRMFTEIKRGKHDWPFVFFDAVKNWSKSQGDNPVEQGPGDQKQLPASFSVFSELQERDIPADCYASMNCEDLELFNQTKVKELHVTRSELNNPVFQHILGNGGLDPKQVQCDYSAERIREQLNWKGYHSDSEEQDQEEIKKAEATFQKPDLQLREYQKELAANALDGRNTIICAPTGCGKTRVATHIVSSHLENDDSSKPKKIAFLARTVPLVLQQCKSLETYLSSEYRITSVTGESEHSMKMHMLLDDNDIIVMTPKILENHLIRNYLENLGVFSLIIFDECHHTREGEPYNTLMLSYLKTKKNSEVELPQIVGLTASIGIEDAGNVDGAVENILKVCGNMDCDNISAVKENLEELKEVVPVPQEVSFGLREREGDRVVKKIESIMKKLENDAHEHAQDVKNVRDWFSMGAPANKKSQQYNQWAVKLKNAARSVPISRENRETNLSVRSLIIISDYLTAYNVALETYDLVQLIDVMANLKKSFTHFQANERRCTGEDIYFKYFEELQKSVKNRELDSNKNLEMLASLLDKHLIKKGAKSRGIIFVKTRAMADALKSWLRRCRHSQLRALNALTFTGAGASADEGGMTQAEQDAVIQRFQSGETRLLVSTSVAEEGLDIPECNLVIKYNHVGNEVTTVQTRGRSRKHGGLSILLAMDKVRQKETINQGKAKLMKKAIEKIRDMPKEEIGKKIATHQEWVLQTAEIQDMMKARREHHLKDDPFSLVCRLCRKVTITSEDIKIINDAHRVNVDRALLDKIKVWPYDKARPVDDARLLGSIRCQGEPETGKFCFQHLGSMMIHAGTPFVVLAINQFGFDVGDTELEFYKKWKDVPYKLGHIEVADIARYLPDIAPQSRKADSGFQDNETSKESAYATEGEELNKDERCSANAQTSNKEISSNQNGKGNETGPEGSQKQEVKPPGTSGKLHDRQAFSPPQDPPLGRRDSFSSSTNLKTVHPAAETGTADSGHYSGASEPSETDSTEVKEPLVAGAYAAPRRLKEEFDNHPDNVSNVSDESQTKPLSINTKERSVRRVEDFRWFKQIKKNLDSSPKLDIQSLYSSSVQSKPALSSVASEPAGSCDDISVSELLISKSLTSSSPAQEHVENLNDNLNIPVDVQGLEGGRSQDQDSIQKGAQEVAEEEDNLGGNEASYPEGGGRILSCDEYSQEDNAEALEENMAVRDNPVDAGGQDQIVAGDVGDGAAPELNGEQQNDLNRVSLSRSFKNTFL</sequence>
<comment type="subcellular location">
    <subcellularLocation>
        <location evidence="1">Cytoplasm</location>
    </subcellularLocation>
</comment>
<feature type="compositionally biased region" description="Polar residues" evidence="16">
    <location>
        <begin position="1037"/>
        <end position="1064"/>
    </location>
</feature>
<evidence type="ECO:0000256" key="13">
    <source>
        <dbReference type="ARBA" id="ARBA00022884"/>
    </source>
</evidence>
<evidence type="ECO:0000256" key="12">
    <source>
        <dbReference type="ARBA" id="ARBA00022859"/>
    </source>
</evidence>
<evidence type="ECO:0000259" key="17">
    <source>
        <dbReference type="PROSITE" id="PS51192"/>
    </source>
</evidence>
<evidence type="ECO:0000256" key="14">
    <source>
        <dbReference type="ARBA" id="ARBA00023118"/>
    </source>
</evidence>
<keyword evidence="7" id="KW-0547">Nucleotide-binding</keyword>
<dbReference type="InterPro" id="IPR041204">
    <property type="entry name" value="RIG-I-like_C"/>
</dbReference>
<keyword evidence="6" id="KW-0479">Metal-binding</keyword>
<evidence type="ECO:0000256" key="4">
    <source>
        <dbReference type="ARBA" id="ARBA00022490"/>
    </source>
</evidence>
<feature type="compositionally biased region" description="Polar residues" evidence="16">
    <location>
        <begin position="1157"/>
        <end position="1174"/>
    </location>
</feature>
<accession>A0ABM0JW10</accession>
<dbReference type="InterPro" id="IPR014001">
    <property type="entry name" value="Helicase_ATP-bd"/>
</dbReference>
<keyword evidence="9" id="KW-0347">Helicase</keyword>
<dbReference type="Pfam" id="PF11648">
    <property type="entry name" value="RIG-I_C-RD"/>
    <property type="match status" value="1"/>
</dbReference>
<dbReference type="InterPro" id="IPR051363">
    <property type="entry name" value="RLR_Helicase"/>
</dbReference>
<evidence type="ECO:0000256" key="1">
    <source>
        <dbReference type="ARBA" id="ARBA00004496"/>
    </source>
</evidence>
<dbReference type="InterPro" id="IPR021673">
    <property type="entry name" value="RLR_CTR"/>
</dbReference>
<keyword evidence="8" id="KW-0378">Hydrolase</keyword>
<proteinExistence type="inferred from homology"/>
<keyword evidence="10" id="KW-0862">Zinc</keyword>
<feature type="region of interest" description="Disordered" evidence="16">
    <location>
        <begin position="1330"/>
        <end position="1377"/>
    </location>
</feature>
<keyword evidence="20" id="KW-1185">Reference proteome</keyword>
<dbReference type="EC" id="3.6.4.13" evidence="3"/>
<gene>
    <name evidence="21" type="primary">LOC101853474</name>
</gene>
<evidence type="ECO:0000256" key="15">
    <source>
        <dbReference type="ARBA" id="ARBA00049390"/>
    </source>
</evidence>
<name>A0ABM0JW10_APLCA</name>
<keyword evidence="11" id="KW-0067">ATP-binding</keyword>
<dbReference type="GeneID" id="101853474"/>
<dbReference type="PANTHER" id="PTHR14074">
    <property type="entry name" value="HELICASE WITH DEATH DOMAIN-RELATED"/>
    <property type="match status" value="1"/>
</dbReference>
<dbReference type="InterPro" id="IPR027417">
    <property type="entry name" value="P-loop_NTPase"/>
</dbReference>
<feature type="compositionally biased region" description="Polar residues" evidence="16">
    <location>
        <begin position="1357"/>
        <end position="1377"/>
    </location>
</feature>
<protein>
    <recommendedName>
        <fullName evidence="3">RNA helicase</fullName>
        <ecNumber evidence="3">3.6.4.13</ecNumber>
    </recommendedName>
</protein>
<evidence type="ECO:0000259" key="19">
    <source>
        <dbReference type="PROSITE" id="PS51789"/>
    </source>
</evidence>
<keyword evidence="4" id="KW-0963">Cytoplasm</keyword>
<organism evidence="20 21">
    <name type="scientific">Aplysia californica</name>
    <name type="common">California sea hare</name>
    <dbReference type="NCBI Taxonomy" id="6500"/>
    <lineage>
        <taxon>Eukaryota</taxon>
        <taxon>Metazoa</taxon>
        <taxon>Spiralia</taxon>
        <taxon>Lophotrochozoa</taxon>
        <taxon>Mollusca</taxon>
        <taxon>Gastropoda</taxon>
        <taxon>Heterobranchia</taxon>
        <taxon>Euthyneura</taxon>
        <taxon>Tectipleura</taxon>
        <taxon>Aplysiida</taxon>
        <taxon>Aplysioidea</taxon>
        <taxon>Aplysiidae</taxon>
        <taxon>Aplysia</taxon>
    </lineage>
</organism>
<dbReference type="InterPro" id="IPR001650">
    <property type="entry name" value="Helicase_C-like"/>
</dbReference>
<evidence type="ECO:0000256" key="16">
    <source>
        <dbReference type="SAM" id="MobiDB-lite"/>
    </source>
</evidence>
<dbReference type="PROSITE" id="PS51194">
    <property type="entry name" value="HELICASE_CTER"/>
    <property type="match status" value="1"/>
</dbReference>
<dbReference type="PROSITE" id="PS51192">
    <property type="entry name" value="HELICASE_ATP_BIND_1"/>
    <property type="match status" value="1"/>
</dbReference>
<dbReference type="SMART" id="SM00490">
    <property type="entry name" value="HELICc"/>
    <property type="match status" value="1"/>
</dbReference>
<dbReference type="RefSeq" id="XP_005102833.1">
    <property type="nucleotide sequence ID" value="XM_005102776.3"/>
</dbReference>
<dbReference type="InterPro" id="IPR011545">
    <property type="entry name" value="DEAD/DEAH_box_helicase_dom"/>
</dbReference>
<dbReference type="Gene3D" id="2.170.150.30">
    <property type="entry name" value="RIG-I-like receptor, C-terminal regulatory domain"/>
    <property type="match status" value="1"/>
</dbReference>
<dbReference type="Pfam" id="PF00270">
    <property type="entry name" value="DEAD"/>
    <property type="match status" value="1"/>
</dbReference>
<dbReference type="Gene3D" id="3.40.50.300">
    <property type="entry name" value="P-loop containing nucleotide triphosphate hydrolases"/>
    <property type="match status" value="2"/>
</dbReference>